<dbReference type="Proteomes" id="UP000019277">
    <property type="component" value="Unassembled WGS sequence"/>
</dbReference>
<evidence type="ECO:0000259" key="3">
    <source>
        <dbReference type="Pfam" id="PF00294"/>
    </source>
</evidence>
<dbReference type="InterPro" id="IPR002173">
    <property type="entry name" value="Carboh/pur_kinase_PfkB_CS"/>
</dbReference>
<dbReference type="RefSeq" id="WP_052020746.1">
    <property type="nucleotide sequence ID" value="NZ_AYXG01000039.1"/>
</dbReference>
<evidence type="ECO:0000256" key="1">
    <source>
        <dbReference type="ARBA" id="ARBA00022679"/>
    </source>
</evidence>
<gene>
    <name evidence="4" type="ORF">UO65_0993</name>
</gene>
<dbReference type="PROSITE" id="PS00584">
    <property type="entry name" value="PFKB_KINASES_2"/>
    <property type="match status" value="1"/>
</dbReference>
<keyword evidence="5" id="KW-1185">Reference proteome</keyword>
<dbReference type="AlphaFoldDB" id="W7J3Z4"/>
<dbReference type="InterPro" id="IPR011611">
    <property type="entry name" value="PfkB_dom"/>
</dbReference>
<dbReference type="EMBL" id="AYXG01000039">
    <property type="protein sequence ID" value="EWC63696.1"/>
    <property type="molecule type" value="Genomic_DNA"/>
</dbReference>
<dbReference type="InterPro" id="IPR029056">
    <property type="entry name" value="Ribokinase-like"/>
</dbReference>
<dbReference type="PATRIC" id="fig|909613.9.peg.1007"/>
<dbReference type="eggNOG" id="COG0524">
    <property type="taxonomic scope" value="Bacteria"/>
</dbReference>
<feature type="domain" description="Carbohydrate kinase PfkB" evidence="3">
    <location>
        <begin position="64"/>
        <end position="204"/>
    </location>
</feature>
<keyword evidence="2 4" id="KW-0418">Kinase</keyword>
<evidence type="ECO:0000313" key="5">
    <source>
        <dbReference type="Proteomes" id="UP000019277"/>
    </source>
</evidence>
<reference evidence="4 5" key="1">
    <citation type="journal article" date="2014" name="Genome Announc.">
        <title>Draft Genome Sequence of the Antitrypanosomally Active Sponge-Associated Bacterium Actinokineospora sp. Strain EG49.</title>
        <authorList>
            <person name="Harjes J."/>
            <person name="Ryu T."/>
            <person name="Abdelmohsen U.R."/>
            <person name="Moitinho-Silva L."/>
            <person name="Horn H."/>
            <person name="Ravasi T."/>
            <person name="Hentschel U."/>
        </authorList>
    </citation>
    <scope>NUCLEOTIDE SEQUENCE [LARGE SCALE GENOMIC DNA]</scope>
    <source>
        <strain evidence="4 5">EG49</strain>
    </source>
</reference>
<dbReference type="Gene3D" id="3.40.1190.20">
    <property type="match status" value="1"/>
</dbReference>
<name>W7J3Z4_9PSEU</name>
<evidence type="ECO:0000256" key="2">
    <source>
        <dbReference type="ARBA" id="ARBA00022777"/>
    </source>
</evidence>
<dbReference type="PANTHER" id="PTHR10584">
    <property type="entry name" value="SUGAR KINASE"/>
    <property type="match status" value="1"/>
</dbReference>
<proteinExistence type="predicted"/>
<dbReference type="SUPFAM" id="SSF53613">
    <property type="entry name" value="Ribokinase-like"/>
    <property type="match status" value="1"/>
</dbReference>
<dbReference type="GO" id="GO:0016301">
    <property type="term" value="F:kinase activity"/>
    <property type="evidence" value="ECO:0007669"/>
    <property type="project" value="UniProtKB-KW"/>
</dbReference>
<sequence>MDGSGFTAVDGPQRNVTAVLSGAGDRAMVSYRDPAVEPPLGELVAAHRPRVLLLPILRHGAGVARALGRARAAGALVFMDCQDVPVALGAVRDVLAQVDVFAPNAEEALRLTGASTVEDAARVLAEVVGTVVVKRGADGALALRGKEFCALPAPAVDVVDTTGAGDCFDAGFVHGLLGGADLRTCLALAVACGSASVTGVGSSAAPTRAQAAERVSGG</sequence>
<dbReference type="Pfam" id="PF00294">
    <property type="entry name" value="PfkB"/>
    <property type="match status" value="1"/>
</dbReference>
<evidence type="ECO:0000313" key="4">
    <source>
        <dbReference type="EMBL" id="EWC63696.1"/>
    </source>
</evidence>
<dbReference type="PANTHER" id="PTHR10584:SF157">
    <property type="entry name" value="SULFOFRUCTOSE KINASE"/>
    <property type="match status" value="1"/>
</dbReference>
<dbReference type="GO" id="GO:0005829">
    <property type="term" value="C:cytosol"/>
    <property type="evidence" value="ECO:0007669"/>
    <property type="project" value="TreeGrafter"/>
</dbReference>
<organism evidence="4 5">
    <name type="scientific">Actinokineospora spheciospongiae</name>
    <dbReference type="NCBI Taxonomy" id="909613"/>
    <lineage>
        <taxon>Bacteria</taxon>
        <taxon>Bacillati</taxon>
        <taxon>Actinomycetota</taxon>
        <taxon>Actinomycetes</taxon>
        <taxon>Pseudonocardiales</taxon>
        <taxon>Pseudonocardiaceae</taxon>
        <taxon>Actinokineospora</taxon>
    </lineage>
</organism>
<comment type="caution">
    <text evidence="4">The sequence shown here is derived from an EMBL/GenBank/DDBJ whole genome shotgun (WGS) entry which is preliminary data.</text>
</comment>
<dbReference type="STRING" id="909613.UO65_0993"/>
<keyword evidence="1" id="KW-0808">Transferase</keyword>
<accession>W7J3Z4</accession>
<protein>
    <submittedName>
        <fullName evidence="4">Putative carbohydrate kinase</fullName>
    </submittedName>
</protein>